<dbReference type="InterPro" id="IPR001680">
    <property type="entry name" value="WD40_rpt"/>
</dbReference>
<evidence type="ECO:0000256" key="7">
    <source>
        <dbReference type="SAM" id="MobiDB-lite"/>
    </source>
</evidence>
<feature type="domain" description="IFT140 second beta-propeller" evidence="9">
    <location>
        <begin position="631"/>
        <end position="714"/>
    </location>
</feature>
<dbReference type="InterPro" id="IPR056168">
    <property type="entry name" value="TPR_IF140/IFT172/WDR19"/>
</dbReference>
<name>A0A0L0HPP5_SPIPD</name>
<gene>
    <name evidence="12" type="ORF">SPPG_01851</name>
</gene>
<dbReference type="Pfam" id="PF23385">
    <property type="entry name" value="Beta-prop_IFT140_2nd"/>
    <property type="match status" value="2"/>
</dbReference>
<keyword evidence="13" id="KW-1185">Reference proteome</keyword>
<comment type="subcellular location">
    <subcellularLocation>
        <location evidence="1">Cell projection</location>
        <location evidence="1">Cilium</location>
    </subcellularLocation>
</comment>
<keyword evidence="4" id="KW-0802">TPR repeat</keyword>
<dbReference type="EMBL" id="KQ257452">
    <property type="protein sequence ID" value="KND02769.1"/>
    <property type="molecule type" value="Genomic_DNA"/>
</dbReference>
<evidence type="ECO:0000256" key="1">
    <source>
        <dbReference type="ARBA" id="ARBA00004138"/>
    </source>
</evidence>
<dbReference type="SMART" id="SM00320">
    <property type="entry name" value="WD40"/>
    <property type="match status" value="2"/>
</dbReference>
<evidence type="ECO:0000259" key="10">
    <source>
        <dbReference type="Pfam" id="PF24760"/>
    </source>
</evidence>
<dbReference type="Gene3D" id="2.130.10.10">
    <property type="entry name" value="YVTN repeat-like/Quinoprotein amine dehydrogenase"/>
    <property type="match status" value="2"/>
</dbReference>
<dbReference type="InterPro" id="IPR056154">
    <property type="entry name" value="Beta-prop_IFT140_1st"/>
</dbReference>
<feature type="domain" description="IFT140 first beta-propeller" evidence="8">
    <location>
        <begin position="168"/>
        <end position="373"/>
    </location>
</feature>
<evidence type="ECO:0000256" key="2">
    <source>
        <dbReference type="ARBA" id="ARBA00022574"/>
    </source>
</evidence>
<keyword evidence="6" id="KW-0966">Cell projection</keyword>
<dbReference type="SUPFAM" id="SSF50978">
    <property type="entry name" value="WD40 repeat-like"/>
    <property type="match status" value="1"/>
</dbReference>
<reference evidence="12 13" key="1">
    <citation type="submission" date="2009-08" db="EMBL/GenBank/DDBJ databases">
        <title>The Genome Sequence of Spizellomyces punctatus strain DAOM BR117.</title>
        <authorList>
            <consortium name="The Broad Institute Genome Sequencing Platform"/>
            <person name="Russ C."/>
            <person name="Cuomo C."/>
            <person name="Shea T."/>
            <person name="Young S.K."/>
            <person name="Zeng Q."/>
            <person name="Koehrsen M."/>
            <person name="Haas B."/>
            <person name="Borodovsky M."/>
            <person name="Guigo R."/>
            <person name="Alvarado L."/>
            <person name="Berlin A."/>
            <person name="Bochicchio J."/>
            <person name="Borenstein D."/>
            <person name="Chapman S."/>
            <person name="Chen Z."/>
            <person name="Engels R."/>
            <person name="Freedman E."/>
            <person name="Gellesch M."/>
            <person name="Goldberg J."/>
            <person name="Griggs A."/>
            <person name="Gujja S."/>
            <person name="Heiman D."/>
            <person name="Hepburn T."/>
            <person name="Howarth C."/>
            <person name="Jen D."/>
            <person name="Larson L."/>
            <person name="Lewis B."/>
            <person name="Mehta T."/>
            <person name="Park D."/>
            <person name="Pearson M."/>
            <person name="Roberts A."/>
            <person name="Saif S."/>
            <person name="Shenoy N."/>
            <person name="Sisk P."/>
            <person name="Stolte C."/>
            <person name="Sykes S."/>
            <person name="Thomson T."/>
            <person name="Walk T."/>
            <person name="White J."/>
            <person name="Yandava C."/>
            <person name="Burger G."/>
            <person name="Gray M.W."/>
            <person name="Holland P.W.H."/>
            <person name="King N."/>
            <person name="Lang F.B.F."/>
            <person name="Roger A.J."/>
            <person name="Ruiz-Trillo I."/>
            <person name="Lander E."/>
            <person name="Nusbaum C."/>
        </authorList>
    </citation>
    <scope>NUCLEOTIDE SEQUENCE [LARGE SCALE GENOMIC DNA]</scope>
    <source>
        <strain evidence="12 13">DAOM BR117</strain>
    </source>
</reference>
<dbReference type="InParanoid" id="A0A0L0HPP5"/>
<protein>
    <submittedName>
        <fullName evidence="12">Uncharacterized protein</fullName>
    </submittedName>
</protein>
<organism evidence="12 13">
    <name type="scientific">Spizellomyces punctatus (strain DAOM BR117)</name>
    <dbReference type="NCBI Taxonomy" id="645134"/>
    <lineage>
        <taxon>Eukaryota</taxon>
        <taxon>Fungi</taxon>
        <taxon>Fungi incertae sedis</taxon>
        <taxon>Chytridiomycota</taxon>
        <taxon>Chytridiomycota incertae sedis</taxon>
        <taxon>Chytridiomycetes</taxon>
        <taxon>Spizellomycetales</taxon>
        <taxon>Spizellomycetaceae</taxon>
        <taxon>Spizellomyces</taxon>
    </lineage>
</organism>
<accession>A0A0L0HPP5</accession>
<dbReference type="PANTHER" id="PTHR15722">
    <property type="entry name" value="IFT140/172-RELATED"/>
    <property type="match status" value="1"/>
</dbReference>
<dbReference type="GO" id="GO:0005930">
    <property type="term" value="C:axoneme"/>
    <property type="evidence" value="ECO:0007669"/>
    <property type="project" value="TreeGrafter"/>
</dbReference>
<evidence type="ECO:0000313" key="12">
    <source>
        <dbReference type="EMBL" id="KND02769.1"/>
    </source>
</evidence>
<dbReference type="GeneID" id="27685487"/>
<dbReference type="RefSeq" id="XP_016610808.1">
    <property type="nucleotide sequence ID" value="XM_016750163.1"/>
</dbReference>
<keyword evidence="5" id="KW-0969">Cilium</keyword>
<evidence type="ECO:0000256" key="3">
    <source>
        <dbReference type="ARBA" id="ARBA00022737"/>
    </source>
</evidence>
<dbReference type="GO" id="GO:0035721">
    <property type="term" value="P:intraciliary retrograde transport"/>
    <property type="evidence" value="ECO:0007669"/>
    <property type="project" value="TreeGrafter"/>
</dbReference>
<feature type="domain" description="IFT140 first beta-propeller" evidence="8">
    <location>
        <begin position="12"/>
        <end position="166"/>
    </location>
</feature>
<evidence type="ECO:0000259" key="11">
    <source>
        <dbReference type="Pfam" id="PF24762"/>
    </source>
</evidence>
<dbReference type="FunFam" id="1.25.40.470:FF:000028">
    <property type="entry name" value="Intraflagellar transport protein 140-like protein"/>
    <property type="match status" value="1"/>
</dbReference>
<dbReference type="InterPro" id="IPR056156">
    <property type="entry name" value="TPR_IF140_C"/>
</dbReference>
<dbReference type="Gene3D" id="1.25.40.470">
    <property type="match status" value="1"/>
</dbReference>
<keyword evidence="3" id="KW-0677">Repeat</keyword>
<feature type="domain" description="IF140 C-terminal TPR" evidence="10">
    <location>
        <begin position="1255"/>
        <end position="1378"/>
    </location>
</feature>
<dbReference type="InterPro" id="IPR011990">
    <property type="entry name" value="TPR-like_helical_dom_sf"/>
</dbReference>
<evidence type="ECO:0000259" key="9">
    <source>
        <dbReference type="Pfam" id="PF23385"/>
    </source>
</evidence>
<dbReference type="PANTHER" id="PTHR15722:SF7">
    <property type="entry name" value="INTRAFLAGELLAR TRANSPORT PROTEIN 140 HOMOLOG"/>
    <property type="match status" value="1"/>
</dbReference>
<keyword evidence="2" id="KW-0853">WD repeat</keyword>
<feature type="region of interest" description="Disordered" evidence="7">
    <location>
        <begin position="1401"/>
        <end position="1423"/>
    </location>
</feature>
<evidence type="ECO:0000256" key="6">
    <source>
        <dbReference type="ARBA" id="ARBA00023273"/>
    </source>
</evidence>
<feature type="compositionally biased region" description="Acidic residues" evidence="7">
    <location>
        <begin position="1413"/>
        <end position="1423"/>
    </location>
</feature>
<dbReference type="OrthoDB" id="10258787at2759"/>
<dbReference type="GO" id="GO:0036064">
    <property type="term" value="C:ciliary basal body"/>
    <property type="evidence" value="ECO:0007669"/>
    <property type="project" value="TreeGrafter"/>
</dbReference>
<dbReference type="Gene3D" id="1.25.40.10">
    <property type="entry name" value="Tetratricopeptide repeat domain"/>
    <property type="match status" value="1"/>
</dbReference>
<feature type="domain" description="IF140/IFT172/WDR19 TPR" evidence="11">
    <location>
        <begin position="759"/>
        <end position="1247"/>
    </location>
</feature>
<dbReference type="InterPro" id="IPR015943">
    <property type="entry name" value="WD40/YVTN_repeat-like_dom_sf"/>
</dbReference>
<feature type="domain" description="IFT140 second beta-propeller" evidence="9">
    <location>
        <begin position="486"/>
        <end position="630"/>
    </location>
</feature>
<dbReference type="SUPFAM" id="SSF48452">
    <property type="entry name" value="TPR-like"/>
    <property type="match status" value="1"/>
</dbReference>
<evidence type="ECO:0000259" key="8">
    <source>
        <dbReference type="Pfam" id="PF23383"/>
    </source>
</evidence>
<dbReference type="GO" id="GO:0030991">
    <property type="term" value="C:intraciliary transport particle A"/>
    <property type="evidence" value="ECO:0007669"/>
    <property type="project" value="TreeGrafter"/>
</dbReference>
<evidence type="ECO:0000256" key="5">
    <source>
        <dbReference type="ARBA" id="ARBA00023069"/>
    </source>
</evidence>
<dbReference type="SUPFAM" id="SSF82171">
    <property type="entry name" value="DPP6 N-terminal domain-like"/>
    <property type="match status" value="1"/>
</dbReference>
<proteinExistence type="predicted"/>
<sequence>MWYDQTIDGDYTALAVHSAFPALAAANKDGRVDLFDEEGQKRPQADICRVPGSVILRWHPSRKLLAISWSNGVIEFLYTLKLVEADTFQSGTVGIWSDAEAVLREGNVHGSSITVVEWSPLGNRLDGDVVVWKVDPRGRLSILCQYRLHNSITHCIFRSHRQELDLRSGTSPPFFLSTTNGSIHYADDMGHCTESASTTSQIATLLMLEHKDMVVIITNDLLLHQYSLASDGKMTQESQMKLSTSAKADNRAVIATWAGPAILALSVGGQPIWIWDIENEENSVLSMTGMEKVRINCIAFSNSRNMLAAGTDSGHVMMWKARYVPEAEGMGVQTWEPISKTNLGGAVEGIAWGAQSGLLGARKRSGLKILTEQVLRKKLWGRNAIVQVEQSKVIIYPGGKRPIARTVDLRIKGLALSRNLFAVWSGTTIEVQEYSDAGQPIRNLGSVANSDQSLDLPLTASGNRLDYFLASWNDGEDIGGGPMSVASATFAAESNIINLDDQFIYVAKSNRVDVCNHQGVTKSVLSLPESEGDITLIETVPSLLLITTSRNYLKLFSTSHREPKQLVSKRIDDALGIHSIASAKCNANGTMISFLACVPVKGATQLQQFDTKVYVYDVEKDVILAFDMKEHGQMPVSHFWDWEDPRILVCQSEGYATPSQDTGPDTLTTAAPTSQIVSFFVTSDYGITLHDITTTIPNSDALFGIYMPFLYYIKGSTQEEPDDMNMVSSVVARDFEGLENTDTATMKAMIDFSFHIAVGNMDESLKALKLIKSTNVWETMAKMCVKTKRIDVATLCLSNMGNAKAVHALHQVDPTGPPELKAAIVALHLGMNDDVESLYLSCGRYDLLNRFYQATCQWEKALQIAATHDRIHLRSTFYNFACYLEELGDTSGAVAAFEKSFTHSFEIPRMLLGKNEVPELEKYITTSENKLLKKWWGQFSESHGDLDSALRYYELAGDTLSIVRIHCLSGDIERAIDIAEKANSPAAAYHIAHYFETESKLADAISFYAKAKCYNHAIRLAKEHRLDNELMHLALQASPQALVDVARYFEKSGKHLEKAISLYHRGGNLGRAIDLCFQTNQPAMLEDIEQDFDSNTDPTVLQKCASFFIQNSQFERAVRLLMLARKFDEALDICATHGIVVTEEMADAIPIPANDDQDRSAKEALLRVADCCMEQGSYHLACKKYTQAGDRMKAMKALLKSGDTEKILFFANVSGPKQRDIFVLAANYLQTLDWRNDTQIMKAIITFYTKGKALESLAAFYEACAQVEIDEYQNYEKALAALKEAWKCMTKLKDQSSPNTILRSRSLTQKIDCVSQFVEARQYAKTDTVTMFKICEELLHVSDIDDAVRLGDIFALMIESHYANGYYDQARNLLDRMRRSVANINVEYYIDGRMVQALEHPGEEQRGSGGGDEVIDEEIMNGE</sequence>
<dbReference type="OMA" id="YAQFMES"/>
<dbReference type="Proteomes" id="UP000053201">
    <property type="component" value="Unassembled WGS sequence"/>
</dbReference>
<dbReference type="Pfam" id="PF24760">
    <property type="entry name" value="TPR_IF140_C"/>
    <property type="match status" value="1"/>
</dbReference>
<dbReference type="InterPro" id="IPR036322">
    <property type="entry name" value="WD40_repeat_dom_sf"/>
</dbReference>
<dbReference type="VEuPathDB" id="FungiDB:SPPG_01851"/>
<dbReference type="Pfam" id="PF23383">
    <property type="entry name" value="Beta-prop_IFT140_1st"/>
    <property type="match status" value="2"/>
</dbReference>
<dbReference type="InterPro" id="IPR056155">
    <property type="entry name" value="Beta-prop_IFT140_2nd"/>
</dbReference>
<evidence type="ECO:0000256" key="4">
    <source>
        <dbReference type="ARBA" id="ARBA00022803"/>
    </source>
</evidence>
<evidence type="ECO:0000313" key="13">
    <source>
        <dbReference type="Proteomes" id="UP000053201"/>
    </source>
</evidence>
<dbReference type="eggNOG" id="KOG3617">
    <property type="taxonomic scope" value="Eukaryota"/>
</dbReference>
<dbReference type="Pfam" id="PF24762">
    <property type="entry name" value="TPR_IF140-IFT172"/>
    <property type="match status" value="1"/>
</dbReference>
<dbReference type="STRING" id="645134.A0A0L0HPP5"/>